<dbReference type="InterPro" id="IPR006913">
    <property type="entry name" value="CENP-V/GFA"/>
</dbReference>
<dbReference type="SMART" id="SM00886">
    <property type="entry name" value="Dabb"/>
    <property type="match status" value="1"/>
</dbReference>
<evidence type="ECO:0000256" key="2">
    <source>
        <dbReference type="ARBA" id="ARBA00022723"/>
    </source>
</evidence>
<gene>
    <name evidence="7" type="ORF">Plec18167_000758</name>
</gene>
<dbReference type="Gene3D" id="3.90.1590.10">
    <property type="entry name" value="glutathione-dependent formaldehyde- activating enzyme (gfa)"/>
    <property type="match status" value="1"/>
</dbReference>
<evidence type="ECO:0000313" key="7">
    <source>
        <dbReference type="EMBL" id="KAL1886823.1"/>
    </source>
</evidence>
<keyword evidence="4" id="KW-0456">Lyase</keyword>
<dbReference type="PROSITE" id="PS51891">
    <property type="entry name" value="CENP_V_GFA"/>
    <property type="match status" value="1"/>
</dbReference>
<evidence type="ECO:0000256" key="3">
    <source>
        <dbReference type="ARBA" id="ARBA00022833"/>
    </source>
</evidence>
<comment type="similarity">
    <text evidence="1">Belongs to the Gfa family.</text>
</comment>
<evidence type="ECO:0000259" key="6">
    <source>
        <dbReference type="PROSITE" id="PS51891"/>
    </source>
</evidence>
<dbReference type="InterPro" id="IPR011057">
    <property type="entry name" value="Mss4-like_sf"/>
</dbReference>
<dbReference type="PANTHER" id="PTHR33337">
    <property type="entry name" value="GFA DOMAIN-CONTAINING PROTEIN"/>
    <property type="match status" value="1"/>
</dbReference>
<sequence>MTSVITHIVLFKYKPSITWSEFEAHFDTFLALKHKCVKPDTGRPYMKSMKAGKNRSWEDFSKGMTHGFVLEFENQDDLDYYLTEDPVHLKFSRDAAPLIEDSVVVDIQDGILFAPRFKKPAMKGGNFHGSCHCGDCTWTAEITTPQHILCHCDTCKKLGGGPFSMNQIIHKDQLKILTGTPSRYTYTGASGNPVHCYFCPRCTSHIYHHQAVMGDQIIIRTILLEGGSKMQPGGEIFAEGKLGWVDALRGVLDRVTPEVKL</sequence>
<keyword evidence="3" id="KW-0862">Zinc</keyword>
<reference evidence="7 8" key="1">
    <citation type="journal article" date="2024" name="IMA Fungus">
        <title>IMA Genome - F19 : A genome assembly and annotation guide to empower mycologists, including annotated draft genome sequences of Ceratocystis pirilliformis, Diaporthe australafricana, Fusarium ophioides, Paecilomyces lecythidis, and Sporothrix stenoceras.</title>
        <authorList>
            <person name="Aylward J."/>
            <person name="Wilson A.M."/>
            <person name="Visagie C.M."/>
            <person name="Spraker J."/>
            <person name="Barnes I."/>
            <person name="Buitendag C."/>
            <person name="Ceriani C."/>
            <person name="Del Mar Angel L."/>
            <person name="du Plessis D."/>
            <person name="Fuchs T."/>
            <person name="Gasser K."/>
            <person name="Kramer D."/>
            <person name="Li W."/>
            <person name="Munsamy K."/>
            <person name="Piso A."/>
            <person name="Price J.L."/>
            <person name="Sonnekus B."/>
            <person name="Thomas C."/>
            <person name="van der Nest A."/>
            <person name="van Dijk A."/>
            <person name="van Heerden A."/>
            <person name="van Vuuren N."/>
            <person name="Yilmaz N."/>
            <person name="Duong T.A."/>
            <person name="van der Merwe N.A."/>
            <person name="Wingfield M.J."/>
            <person name="Wingfield B.D."/>
        </authorList>
    </citation>
    <scope>NUCLEOTIDE SEQUENCE [LARGE SCALE GENOMIC DNA]</scope>
    <source>
        <strain evidence="7 8">CMW 18167</strain>
    </source>
</reference>
<keyword evidence="2" id="KW-0479">Metal-binding</keyword>
<name>A0ABR3YEU9_9EURO</name>
<dbReference type="Proteomes" id="UP001583193">
    <property type="component" value="Unassembled WGS sequence"/>
</dbReference>
<dbReference type="Pfam" id="PF07876">
    <property type="entry name" value="Dabb"/>
    <property type="match status" value="1"/>
</dbReference>
<organism evidence="7 8">
    <name type="scientific">Paecilomyces lecythidis</name>
    <dbReference type="NCBI Taxonomy" id="3004212"/>
    <lineage>
        <taxon>Eukaryota</taxon>
        <taxon>Fungi</taxon>
        <taxon>Dikarya</taxon>
        <taxon>Ascomycota</taxon>
        <taxon>Pezizomycotina</taxon>
        <taxon>Eurotiomycetes</taxon>
        <taxon>Eurotiomycetidae</taxon>
        <taxon>Eurotiales</taxon>
        <taxon>Thermoascaceae</taxon>
        <taxon>Paecilomyces</taxon>
    </lineage>
</organism>
<protein>
    <recommendedName>
        <fullName evidence="9">CENP-V/GFA domain-containing protein</fullName>
    </recommendedName>
</protein>
<dbReference type="PROSITE" id="PS51502">
    <property type="entry name" value="S_R_A_B_BARREL"/>
    <property type="match status" value="1"/>
</dbReference>
<dbReference type="SUPFAM" id="SSF54909">
    <property type="entry name" value="Dimeric alpha+beta barrel"/>
    <property type="match status" value="1"/>
</dbReference>
<evidence type="ECO:0000313" key="8">
    <source>
        <dbReference type="Proteomes" id="UP001583193"/>
    </source>
</evidence>
<accession>A0ABR3YEU9</accession>
<dbReference type="InterPro" id="IPR011008">
    <property type="entry name" value="Dimeric_a/b-barrel"/>
</dbReference>
<evidence type="ECO:0008006" key="9">
    <source>
        <dbReference type="Google" id="ProtNLM"/>
    </source>
</evidence>
<feature type="domain" description="Stress-response A/B barrel" evidence="5">
    <location>
        <begin position="5"/>
        <end position="107"/>
    </location>
</feature>
<comment type="caution">
    <text evidence="7">The sequence shown here is derived from an EMBL/GenBank/DDBJ whole genome shotgun (WGS) entry which is preliminary data.</text>
</comment>
<dbReference type="Gene3D" id="3.30.70.100">
    <property type="match status" value="1"/>
</dbReference>
<dbReference type="EMBL" id="JAVDPF010000001">
    <property type="protein sequence ID" value="KAL1886823.1"/>
    <property type="molecule type" value="Genomic_DNA"/>
</dbReference>
<feature type="domain" description="CENP-V/GFA" evidence="6">
    <location>
        <begin position="127"/>
        <end position="245"/>
    </location>
</feature>
<dbReference type="PANTHER" id="PTHR33337:SF30">
    <property type="entry name" value="DUF636 DOMAIN PROTEIN (AFU_ORTHOLOGUE AFUA_1G03180)"/>
    <property type="match status" value="1"/>
</dbReference>
<evidence type="ECO:0000256" key="4">
    <source>
        <dbReference type="ARBA" id="ARBA00023239"/>
    </source>
</evidence>
<dbReference type="Pfam" id="PF04828">
    <property type="entry name" value="GFA"/>
    <property type="match status" value="1"/>
</dbReference>
<dbReference type="SUPFAM" id="SSF51316">
    <property type="entry name" value="Mss4-like"/>
    <property type="match status" value="1"/>
</dbReference>
<evidence type="ECO:0000259" key="5">
    <source>
        <dbReference type="PROSITE" id="PS51502"/>
    </source>
</evidence>
<proteinExistence type="inferred from homology"/>
<dbReference type="InterPro" id="IPR013097">
    <property type="entry name" value="Dabb"/>
</dbReference>
<keyword evidence="8" id="KW-1185">Reference proteome</keyword>
<evidence type="ECO:0000256" key="1">
    <source>
        <dbReference type="ARBA" id="ARBA00005495"/>
    </source>
</evidence>